<gene>
    <name evidence="2" type="ORF">LHJ74_05590</name>
</gene>
<reference evidence="2 3" key="1">
    <citation type="submission" date="2021-10" db="EMBL/GenBank/DDBJ databases">
        <title>Streptomyces gossypii sp. nov., isolated from soil collected from cotton field.</title>
        <authorList>
            <person name="Ge X."/>
            <person name="Chen X."/>
            <person name="Liu W."/>
        </authorList>
    </citation>
    <scope>NUCLEOTIDE SEQUENCE [LARGE SCALE GENOMIC DNA]</scope>
    <source>
        <strain evidence="2 3">N2-109</strain>
    </source>
</reference>
<dbReference type="EMBL" id="JAJAGO010000002">
    <property type="protein sequence ID" value="MCT2589407.1"/>
    <property type="molecule type" value="Genomic_DNA"/>
</dbReference>
<name>A0ABT2JNE7_9ACTN</name>
<organism evidence="2 3">
    <name type="scientific">Streptomyces gossypii</name>
    <dbReference type="NCBI Taxonomy" id="2883101"/>
    <lineage>
        <taxon>Bacteria</taxon>
        <taxon>Bacillati</taxon>
        <taxon>Actinomycetota</taxon>
        <taxon>Actinomycetes</taxon>
        <taxon>Kitasatosporales</taxon>
        <taxon>Streptomycetaceae</taxon>
        <taxon>Streptomyces</taxon>
    </lineage>
</organism>
<feature type="compositionally biased region" description="Gly residues" evidence="1">
    <location>
        <begin position="50"/>
        <end position="91"/>
    </location>
</feature>
<keyword evidence="3" id="KW-1185">Reference proteome</keyword>
<sequence>MSDHTLAVSFGLGDSTGTLRFSARDQLSDRDDSEAWGRRWVTGSSDSGPGASGDGWGGGDGGSDGGGGFGGDGGGGGSGGGDGGGGGGGGG</sequence>
<accession>A0ABT2JNE7</accession>
<evidence type="ECO:0000256" key="1">
    <source>
        <dbReference type="SAM" id="MobiDB-lite"/>
    </source>
</evidence>
<evidence type="ECO:0000313" key="3">
    <source>
        <dbReference type="Proteomes" id="UP001156389"/>
    </source>
</evidence>
<dbReference type="RefSeq" id="WP_260216381.1">
    <property type="nucleotide sequence ID" value="NZ_JAJAGO010000002.1"/>
</dbReference>
<comment type="caution">
    <text evidence="2">The sequence shown here is derived from an EMBL/GenBank/DDBJ whole genome shotgun (WGS) entry which is preliminary data.</text>
</comment>
<feature type="compositionally biased region" description="Basic and acidic residues" evidence="1">
    <location>
        <begin position="22"/>
        <end position="37"/>
    </location>
</feature>
<evidence type="ECO:0000313" key="2">
    <source>
        <dbReference type="EMBL" id="MCT2589407.1"/>
    </source>
</evidence>
<protein>
    <submittedName>
        <fullName evidence="2">Uncharacterized protein</fullName>
    </submittedName>
</protein>
<feature type="region of interest" description="Disordered" evidence="1">
    <location>
        <begin position="1"/>
        <end position="91"/>
    </location>
</feature>
<proteinExistence type="predicted"/>
<dbReference type="Proteomes" id="UP001156389">
    <property type="component" value="Unassembled WGS sequence"/>
</dbReference>